<organism evidence="3 4">
    <name type="scientific">Actinomadura algeriensis</name>
    <dbReference type="NCBI Taxonomy" id="1679523"/>
    <lineage>
        <taxon>Bacteria</taxon>
        <taxon>Bacillati</taxon>
        <taxon>Actinomycetota</taxon>
        <taxon>Actinomycetes</taxon>
        <taxon>Streptosporangiales</taxon>
        <taxon>Thermomonosporaceae</taxon>
        <taxon>Actinomadura</taxon>
    </lineage>
</organism>
<sequence length="56" mass="6128">MEIVYVPLAIAFTAAFVAFVVYGGVVMPVTEIAESWRSRGTGRTRRTGPDGPKENR</sequence>
<gene>
    <name evidence="3" type="ORF">H4W34_000164</name>
</gene>
<reference evidence="3 4" key="1">
    <citation type="submission" date="2020-10" db="EMBL/GenBank/DDBJ databases">
        <title>Sequencing the genomes of 1000 actinobacteria strains.</title>
        <authorList>
            <person name="Klenk H.-P."/>
        </authorList>
    </citation>
    <scope>NUCLEOTIDE SEQUENCE [LARGE SCALE GENOMIC DNA]</scope>
    <source>
        <strain evidence="3 4">DSM 46744</strain>
    </source>
</reference>
<feature type="region of interest" description="Disordered" evidence="1">
    <location>
        <begin position="36"/>
        <end position="56"/>
    </location>
</feature>
<dbReference type="EMBL" id="JADBDZ010000001">
    <property type="protein sequence ID" value="MBE1530331.1"/>
    <property type="molecule type" value="Genomic_DNA"/>
</dbReference>
<feature type="compositionally biased region" description="Basic and acidic residues" evidence="1">
    <location>
        <begin position="47"/>
        <end position="56"/>
    </location>
</feature>
<name>A0ABR9JIE9_9ACTN</name>
<comment type="caution">
    <text evidence="3">The sequence shown here is derived from an EMBL/GenBank/DDBJ whole genome shotgun (WGS) entry which is preliminary data.</text>
</comment>
<accession>A0ABR9JIE9</accession>
<evidence type="ECO:0000256" key="2">
    <source>
        <dbReference type="SAM" id="Phobius"/>
    </source>
</evidence>
<feature type="transmembrane region" description="Helical" evidence="2">
    <location>
        <begin position="6"/>
        <end position="29"/>
    </location>
</feature>
<keyword evidence="2" id="KW-0472">Membrane</keyword>
<proteinExistence type="predicted"/>
<dbReference type="RefSeq" id="WP_192757354.1">
    <property type="nucleotide sequence ID" value="NZ_JADBDZ010000001.1"/>
</dbReference>
<keyword evidence="4" id="KW-1185">Reference proteome</keyword>
<keyword evidence="2" id="KW-1133">Transmembrane helix</keyword>
<evidence type="ECO:0000313" key="4">
    <source>
        <dbReference type="Proteomes" id="UP000627838"/>
    </source>
</evidence>
<evidence type="ECO:0000256" key="1">
    <source>
        <dbReference type="SAM" id="MobiDB-lite"/>
    </source>
</evidence>
<dbReference type="Proteomes" id="UP000627838">
    <property type="component" value="Unassembled WGS sequence"/>
</dbReference>
<protein>
    <submittedName>
        <fullName evidence="3">Uncharacterized protein</fullName>
    </submittedName>
</protein>
<keyword evidence="2" id="KW-0812">Transmembrane</keyword>
<evidence type="ECO:0000313" key="3">
    <source>
        <dbReference type="EMBL" id="MBE1530331.1"/>
    </source>
</evidence>